<feature type="transmembrane region" description="Helical" evidence="1">
    <location>
        <begin position="91"/>
        <end position="115"/>
    </location>
</feature>
<evidence type="ECO:0000313" key="2">
    <source>
        <dbReference type="EMBL" id="SEG51013.1"/>
    </source>
</evidence>
<reference evidence="3" key="1">
    <citation type="submission" date="2016-10" db="EMBL/GenBank/DDBJ databases">
        <authorList>
            <person name="Varghese N."/>
            <person name="Submissions S."/>
        </authorList>
    </citation>
    <scope>NUCLEOTIDE SEQUENCE [LARGE SCALE GENOMIC DNA]</scope>
    <source>
        <strain evidence="3">DSM 17298</strain>
    </source>
</reference>
<proteinExistence type="predicted"/>
<evidence type="ECO:0000313" key="3">
    <source>
        <dbReference type="Proteomes" id="UP000236736"/>
    </source>
</evidence>
<dbReference type="STRING" id="1120964.GCA_001313265_07796"/>
<feature type="transmembrane region" description="Helical" evidence="1">
    <location>
        <begin position="135"/>
        <end position="156"/>
    </location>
</feature>
<feature type="transmembrane region" description="Helical" evidence="1">
    <location>
        <begin position="58"/>
        <end position="79"/>
    </location>
</feature>
<keyword evidence="1" id="KW-1133">Transmembrane helix</keyword>
<dbReference type="AlphaFoldDB" id="A0A1H6AQM1"/>
<dbReference type="Proteomes" id="UP000236736">
    <property type="component" value="Unassembled WGS sequence"/>
</dbReference>
<organism evidence="2 3">
    <name type="scientific">Algoriphagus boritolerans DSM 17298 = JCM 18970</name>
    <dbReference type="NCBI Taxonomy" id="1120964"/>
    <lineage>
        <taxon>Bacteria</taxon>
        <taxon>Pseudomonadati</taxon>
        <taxon>Bacteroidota</taxon>
        <taxon>Cytophagia</taxon>
        <taxon>Cytophagales</taxon>
        <taxon>Cyclobacteriaceae</taxon>
        <taxon>Algoriphagus</taxon>
    </lineage>
</organism>
<name>A0A1H6AQM1_9BACT</name>
<protein>
    <submittedName>
        <fullName evidence="2">Uncharacterized protein</fullName>
    </submittedName>
</protein>
<dbReference type="RefSeq" id="WP_103926805.1">
    <property type="nucleotide sequence ID" value="NZ_FNVR01000057.1"/>
</dbReference>
<dbReference type="OrthoDB" id="9914191at2"/>
<keyword evidence="1" id="KW-0812">Transmembrane</keyword>
<accession>A0A1H6AQM1</accession>
<feature type="transmembrane region" description="Helical" evidence="1">
    <location>
        <begin position="12"/>
        <end position="34"/>
    </location>
</feature>
<sequence>MTAKSIGRQTLLKYCIVSVLAILTIFISTFLIFADPTTTTVTLDNALSTLMKDFIDNYLFVSIQTAFIIIEILIIGGLIGELIIKGQKNHFIVGGLTLLTMWFLLFITCSVTSGIMNSINYGLNGFKSAFMSWTVFGLLPFLVFGVLHGLTTGYFLGREIKRRGR</sequence>
<dbReference type="EMBL" id="FNVR01000057">
    <property type="protein sequence ID" value="SEG51013.1"/>
    <property type="molecule type" value="Genomic_DNA"/>
</dbReference>
<gene>
    <name evidence="2" type="ORF">SAMN03080598_04271</name>
</gene>
<keyword evidence="3" id="KW-1185">Reference proteome</keyword>
<keyword evidence="1" id="KW-0472">Membrane</keyword>
<evidence type="ECO:0000256" key="1">
    <source>
        <dbReference type="SAM" id="Phobius"/>
    </source>
</evidence>